<comment type="caution">
    <text evidence="1">The sequence shown here is derived from an EMBL/GenBank/DDBJ whole genome shotgun (WGS) entry which is preliminary data.</text>
</comment>
<evidence type="ECO:0000313" key="2">
    <source>
        <dbReference type="Proteomes" id="UP001240483"/>
    </source>
</evidence>
<reference evidence="1" key="1">
    <citation type="submission" date="2023-05" db="EMBL/GenBank/DDBJ databases">
        <title>Cataloging the Phylogenetic Diversity of Human Bladder Bacteria.</title>
        <authorList>
            <person name="Du J."/>
        </authorList>
    </citation>
    <scope>NUCLEOTIDE SEQUENCE</scope>
    <source>
        <strain evidence="1">UMB9978</strain>
    </source>
</reference>
<proteinExistence type="predicted"/>
<gene>
    <name evidence="1" type="ORF">QP116_04830</name>
</gene>
<sequence length="47" mass="4788">MATPRSIELFLAEGTPGGLITAEISGWTGKIIAAPRQSLTACSVATV</sequence>
<protein>
    <submittedName>
        <fullName evidence="1">Uncharacterized protein</fullName>
    </submittedName>
</protein>
<accession>A0AAP4FDH0</accession>
<dbReference type="RefSeq" id="WP_181377545.1">
    <property type="nucleotide sequence ID" value="NZ_CALUAG010000013.1"/>
</dbReference>
<organism evidence="1 2">
    <name type="scientific">Pseudoglutamicibacter cumminsii</name>
    <dbReference type="NCBI Taxonomy" id="156979"/>
    <lineage>
        <taxon>Bacteria</taxon>
        <taxon>Bacillati</taxon>
        <taxon>Actinomycetota</taxon>
        <taxon>Actinomycetes</taxon>
        <taxon>Micrococcales</taxon>
        <taxon>Micrococcaceae</taxon>
        <taxon>Pseudoglutamicibacter</taxon>
    </lineage>
</organism>
<evidence type="ECO:0000313" key="1">
    <source>
        <dbReference type="EMBL" id="MDK6275066.1"/>
    </source>
</evidence>
<dbReference type="EMBL" id="JASODW010000004">
    <property type="protein sequence ID" value="MDK6275066.1"/>
    <property type="molecule type" value="Genomic_DNA"/>
</dbReference>
<dbReference type="Proteomes" id="UP001240483">
    <property type="component" value="Unassembled WGS sequence"/>
</dbReference>
<dbReference type="AlphaFoldDB" id="A0AAP4FDH0"/>
<name>A0AAP4FDH0_9MICC</name>